<protein>
    <submittedName>
        <fullName evidence="1">Uncharacterized protein</fullName>
    </submittedName>
</protein>
<dbReference type="RefSeq" id="WP_194112615.1">
    <property type="nucleotide sequence ID" value="NZ_JADFFL010000006.1"/>
</dbReference>
<evidence type="ECO:0000313" key="2">
    <source>
        <dbReference type="Proteomes" id="UP000622475"/>
    </source>
</evidence>
<evidence type="ECO:0000313" key="1">
    <source>
        <dbReference type="EMBL" id="MBE9663381.1"/>
    </source>
</evidence>
<gene>
    <name evidence="1" type="ORF">IRJ16_15950</name>
</gene>
<comment type="caution">
    <text evidence="1">The sequence shown here is derived from an EMBL/GenBank/DDBJ whole genome shotgun (WGS) entry which is preliminary data.</text>
</comment>
<name>A0A929PXP2_9SPHI</name>
<proteinExistence type="predicted"/>
<dbReference type="Proteomes" id="UP000622475">
    <property type="component" value="Unassembled WGS sequence"/>
</dbReference>
<dbReference type="EMBL" id="JADFFL010000006">
    <property type="protein sequence ID" value="MBE9663381.1"/>
    <property type="molecule type" value="Genomic_DNA"/>
</dbReference>
<sequence>MISDEAFNEAFKPLHIPSAYHATDSWRDKIAFALAEIEAGTADDVAIELLRLDPALDKTEVDRQTQSILKTLFDSGLIKGTKLHHGVLYNLSKILVPNSGSTHPGR</sequence>
<organism evidence="1 2">
    <name type="scientific">Mucilaginibacter myungsuensis</name>
    <dbReference type="NCBI Taxonomy" id="649104"/>
    <lineage>
        <taxon>Bacteria</taxon>
        <taxon>Pseudomonadati</taxon>
        <taxon>Bacteroidota</taxon>
        <taxon>Sphingobacteriia</taxon>
        <taxon>Sphingobacteriales</taxon>
        <taxon>Sphingobacteriaceae</taxon>
        <taxon>Mucilaginibacter</taxon>
    </lineage>
</organism>
<dbReference type="AlphaFoldDB" id="A0A929PXP2"/>
<keyword evidence="2" id="KW-1185">Reference proteome</keyword>
<reference evidence="1" key="1">
    <citation type="submission" date="2020-10" db="EMBL/GenBank/DDBJ databases">
        <title>Mucilaginibacter mali sp. nov., isolated from rhizosphere soil of apple orchard.</title>
        <authorList>
            <person name="Lee J.-S."/>
            <person name="Kim H.S."/>
            <person name="Kim J.-S."/>
        </authorList>
    </citation>
    <scope>NUCLEOTIDE SEQUENCE</scope>
    <source>
        <strain evidence="1">KCTC 22746</strain>
    </source>
</reference>
<accession>A0A929PXP2</accession>